<comment type="caution">
    <text evidence="1">The sequence shown here is derived from an EMBL/GenBank/DDBJ whole genome shotgun (WGS) entry which is preliminary data.</text>
</comment>
<evidence type="ECO:0000313" key="1">
    <source>
        <dbReference type="EMBL" id="GEM50093.1"/>
    </source>
</evidence>
<organism evidence="1 2">
    <name type="scientific">Deinococcus cellulosilyticus (strain DSM 18568 / NBRC 106333 / KACC 11606 / 5516J-15)</name>
    <dbReference type="NCBI Taxonomy" id="1223518"/>
    <lineage>
        <taxon>Bacteria</taxon>
        <taxon>Thermotogati</taxon>
        <taxon>Deinococcota</taxon>
        <taxon>Deinococci</taxon>
        <taxon>Deinococcales</taxon>
        <taxon>Deinococcaceae</taxon>
        <taxon>Deinococcus</taxon>
    </lineage>
</organism>
<dbReference type="EMBL" id="BJXB01000057">
    <property type="protein sequence ID" value="GEM50093.1"/>
    <property type="molecule type" value="Genomic_DNA"/>
</dbReference>
<dbReference type="AlphaFoldDB" id="A0A511NBE1"/>
<sequence length="211" mass="25082">MFLGIAVAQEQLKDFDNIGTRTWQTQHLKGRVKKIEYCSVEHHRDCFIDEFNEYGVSIYDLQIRKSVERDGDSLKILINNDFSEGFYYLQHRKIVREEYSGNDIFIMIYKYEGDRLIYKEEVVTEPTHTISFSKFFGYKYDNNGNLVEETFRDEDVSFKTVYDWNSKISKTYENDSTNPTEVIHFVVDEQGNIIKEFKNGILVRENTIAYY</sequence>
<keyword evidence="2" id="KW-1185">Reference proteome</keyword>
<protein>
    <submittedName>
        <fullName evidence="1">Uncharacterized protein</fullName>
    </submittedName>
</protein>
<proteinExistence type="predicted"/>
<gene>
    <name evidence="1" type="ORF">DC3_57280</name>
</gene>
<accession>A0A511NBE1</accession>
<name>A0A511NBE1_DEIC1</name>
<reference evidence="1 2" key="1">
    <citation type="submission" date="2019-07" db="EMBL/GenBank/DDBJ databases">
        <title>Whole genome shotgun sequence of Deinococcus cellulosilyticus NBRC 106333.</title>
        <authorList>
            <person name="Hosoyama A."/>
            <person name="Uohara A."/>
            <person name="Ohji S."/>
            <person name="Ichikawa N."/>
        </authorList>
    </citation>
    <scope>NUCLEOTIDE SEQUENCE [LARGE SCALE GENOMIC DNA]</scope>
    <source>
        <strain evidence="1 2">NBRC 106333</strain>
    </source>
</reference>
<evidence type="ECO:0000313" key="2">
    <source>
        <dbReference type="Proteomes" id="UP000321306"/>
    </source>
</evidence>
<dbReference type="Proteomes" id="UP000321306">
    <property type="component" value="Unassembled WGS sequence"/>
</dbReference>